<keyword evidence="4" id="KW-0378">Hydrolase</keyword>
<dbReference type="PROSITE" id="PS00137">
    <property type="entry name" value="SUBTILASE_HIS"/>
    <property type="match status" value="1"/>
</dbReference>
<keyword evidence="5" id="KW-0720">Serine protease</keyword>
<evidence type="ECO:0000256" key="3">
    <source>
        <dbReference type="ARBA" id="ARBA00022729"/>
    </source>
</evidence>
<dbReference type="GO" id="GO:0004252">
    <property type="term" value="F:serine-type endopeptidase activity"/>
    <property type="evidence" value="ECO:0007669"/>
    <property type="project" value="InterPro"/>
</dbReference>
<dbReference type="PROSITE" id="PS51892">
    <property type="entry name" value="SUBTILASE"/>
    <property type="match status" value="1"/>
</dbReference>
<dbReference type="Gene3D" id="3.50.30.30">
    <property type="match status" value="1"/>
</dbReference>
<feature type="domain" description="Inhibitor I9" evidence="9">
    <location>
        <begin position="7"/>
        <end position="48"/>
    </location>
</feature>
<evidence type="ECO:0000256" key="6">
    <source>
        <dbReference type="PROSITE-ProRule" id="PRU01240"/>
    </source>
</evidence>
<evidence type="ECO:0000256" key="5">
    <source>
        <dbReference type="ARBA" id="ARBA00022825"/>
    </source>
</evidence>
<evidence type="ECO:0000256" key="1">
    <source>
        <dbReference type="ARBA" id="ARBA00011073"/>
    </source>
</evidence>
<dbReference type="SUPFAM" id="SSF52743">
    <property type="entry name" value="Subtilisin-like"/>
    <property type="match status" value="1"/>
</dbReference>
<dbReference type="Gene3D" id="2.60.40.2310">
    <property type="match status" value="1"/>
</dbReference>
<dbReference type="PRINTS" id="PR00723">
    <property type="entry name" value="SUBTILISIN"/>
</dbReference>
<dbReference type="Pfam" id="PF05922">
    <property type="entry name" value="Inhibitor_I9"/>
    <property type="match status" value="1"/>
</dbReference>
<dbReference type="InterPro" id="IPR010259">
    <property type="entry name" value="S8pro/Inhibitor_I9"/>
</dbReference>
<name>A0A830BCC1_9LAMI</name>
<feature type="domain" description="Subtilisin-like protease fibronectin type-III" evidence="10">
    <location>
        <begin position="443"/>
        <end position="538"/>
    </location>
</feature>
<dbReference type="PROSITE" id="PS00138">
    <property type="entry name" value="SUBTILASE_SER"/>
    <property type="match status" value="1"/>
</dbReference>
<dbReference type="GO" id="GO:0006508">
    <property type="term" value="P:proteolysis"/>
    <property type="evidence" value="ECO:0007669"/>
    <property type="project" value="UniProtKB-KW"/>
</dbReference>
<keyword evidence="2 11" id="KW-0645">Protease</keyword>
<dbReference type="Gene3D" id="3.30.70.80">
    <property type="entry name" value="Peptidase S8 propeptide/proteinase inhibitor I9"/>
    <property type="match status" value="1"/>
</dbReference>
<dbReference type="InterPro" id="IPR015500">
    <property type="entry name" value="Peptidase_S8_subtilisin-rel"/>
</dbReference>
<dbReference type="Pfam" id="PF02225">
    <property type="entry name" value="PA"/>
    <property type="match status" value="1"/>
</dbReference>
<dbReference type="InterPro" id="IPR037045">
    <property type="entry name" value="S8pro/Inhibitor_I9_sf"/>
</dbReference>
<evidence type="ECO:0000313" key="12">
    <source>
        <dbReference type="Proteomes" id="UP000653305"/>
    </source>
</evidence>
<dbReference type="InterPro" id="IPR022398">
    <property type="entry name" value="Peptidase_S8_His-AS"/>
</dbReference>
<evidence type="ECO:0000259" key="8">
    <source>
        <dbReference type="Pfam" id="PF02225"/>
    </source>
</evidence>
<comment type="similarity">
    <text evidence="1 6">Belongs to the peptidase S8 family.</text>
</comment>
<dbReference type="InterPro" id="IPR023828">
    <property type="entry name" value="Peptidase_S8_Ser-AS"/>
</dbReference>
<dbReference type="Pfam" id="PF17766">
    <property type="entry name" value="fn3_6"/>
    <property type="match status" value="1"/>
</dbReference>
<keyword evidence="3" id="KW-0732">Signal</keyword>
<comment type="caution">
    <text evidence="11">The sequence shown here is derived from an EMBL/GenBank/DDBJ whole genome shotgun (WGS) entry which is preliminary data.</text>
</comment>
<dbReference type="AlphaFoldDB" id="A0A830BCC1"/>
<dbReference type="InterPro" id="IPR000209">
    <property type="entry name" value="Peptidase_S8/S53_dom"/>
</dbReference>
<reference evidence="11" key="1">
    <citation type="submission" date="2020-07" db="EMBL/GenBank/DDBJ databases">
        <title>Ethylene signaling mediates host invasion by parasitic plants.</title>
        <authorList>
            <person name="Yoshida S."/>
        </authorList>
    </citation>
    <scope>NUCLEOTIDE SEQUENCE</scope>
    <source>
        <strain evidence="11">Okayama</strain>
    </source>
</reference>
<evidence type="ECO:0000259" key="10">
    <source>
        <dbReference type="Pfam" id="PF17766"/>
    </source>
</evidence>
<comment type="caution">
    <text evidence="6">Lacks conserved residue(s) required for the propagation of feature annotation.</text>
</comment>
<dbReference type="PANTHER" id="PTHR10795">
    <property type="entry name" value="PROPROTEIN CONVERTASE SUBTILISIN/KEXIN"/>
    <property type="match status" value="1"/>
</dbReference>
<evidence type="ECO:0000313" key="11">
    <source>
        <dbReference type="EMBL" id="GFP85280.1"/>
    </source>
</evidence>
<dbReference type="Pfam" id="PF00082">
    <property type="entry name" value="Peptidase_S8"/>
    <property type="match status" value="1"/>
</dbReference>
<dbReference type="Proteomes" id="UP000653305">
    <property type="component" value="Unassembled WGS sequence"/>
</dbReference>
<dbReference type="InterPro" id="IPR045051">
    <property type="entry name" value="SBT"/>
</dbReference>
<dbReference type="InterPro" id="IPR036852">
    <property type="entry name" value="Peptidase_S8/S53_dom_sf"/>
</dbReference>
<evidence type="ECO:0000256" key="2">
    <source>
        <dbReference type="ARBA" id="ARBA00022670"/>
    </source>
</evidence>
<proteinExistence type="inferred from homology"/>
<dbReference type="EMBL" id="BMAC01000102">
    <property type="protein sequence ID" value="GFP85280.1"/>
    <property type="molecule type" value="Genomic_DNA"/>
</dbReference>
<organism evidence="11 12">
    <name type="scientific">Phtheirospermum japonicum</name>
    <dbReference type="NCBI Taxonomy" id="374723"/>
    <lineage>
        <taxon>Eukaryota</taxon>
        <taxon>Viridiplantae</taxon>
        <taxon>Streptophyta</taxon>
        <taxon>Embryophyta</taxon>
        <taxon>Tracheophyta</taxon>
        <taxon>Spermatophyta</taxon>
        <taxon>Magnoliopsida</taxon>
        <taxon>eudicotyledons</taxon>
        <taxon>Gunneridae</taxon>
        <taxon>Pentapetalae</taxon>
        <taxon>asterids</taxon>
        <taxon>lamiids</taxon>
        <taxon>Lamiales</taxon>
        <taxon>Orobanchaceae</taxon>
        <taxon>Orobanchaceae incertae sedis</taxon>
        <taxon>Phtheirospermum</taxon>
    </lineage>
</organism>
<evidence type="ECO:0000259" key="9">
    <source>
        <dbReference type="Pfam" id="PF05922"/>
    </source>
</evidence>
<evidence type="ECO:0000256" key="4">
    <source>
        <dbReference type="ARBA" id="ARBA00022801"/>
    </source>
</evidence>
<keyword evidence="12" id="KW-1185">Reference proteome</keyword>
<accession>A0A830BCC1</accession>
<feature type="domain" description="Peptidase S8/S53" evidence="7">
    <location>
        <begin position="66"/>
        <end position="369"/>
    </location>
</feature>
<feature type="domain" description="PA" evidence="8">
    <location>
        <begin position="256"/>
        <end position="305"/>
    </location>
</feature>
<evidence type="ECO:0000259" key="7">
    <source>
        <dbReference type="Pfam" id="PF00082"/>
    </source>
</evidence>
<sequence length="541" mass="58392">MERKQNPLVTYNKSFLGFAARLSEEEATSIAQRPGVVFVFPERVLKLQTTRSKVIGARYYGSMGTSMDEHGHGTHVASIAAGMPVWGASYNGLAKGIARGGWPCSRIAMYRVCDANGDCRDSHILKAFDDAIFDGVDVLSLSIGGDPYRDDVVTDSLYIGAFHAVEKGIVVVAGAGNSGPTPMTVENAAPWMVTVGATTMDRDFEAGVVLAGGNNKVKGGGINFSGLNKLPVYQLVDGRSASNQTNVTNARYEINCIPSSLDDGKIKDKIVLCENNYRTIEKYDLLKNQGAAGMIVIDKDERQLSTDYVPGKQQPIFNIISGTSMSCPHVSGLAAMLKSWHPTWSPSAIRSAIMTTAIQTNNLHVPITTNNESRATPYDIGAGEISLFGPLSPGLVYETDTADYVQFLCNLGYNTSVIKTMSATIPNNFTCPTNSSPDLITYMNYPSIAVSGLKVNGSRAVKRTVTNVGEEYSTYKATVKTPVGMQVQVVPELLRFTKKVKTLSFQLIFKLTKTSKEPLFGSITLSTGKYNVRSPFVISAA</sequence>
<dbReference type="InterPro" id="IPR003137">
    <property type="entry name" value="PA_domain"/>
</dbReference>
<dbReference type="Gene3D" id="3.40.50.200">
    <property type="entry name" value="Peptidase S8/S53 domain"/>
    <property type="match status" value="1"/>
</dbReference>
<protein>
    <submittedName>
        <fullName evidence="11">Co(2)-response secreted protease</fullName>
    </submittedName>
</protein>
<dbReference type="OrthoDB" id="10256524at2759"/>
<dbReference type="InterPro" id="IPR041469">
    <property type="entry name" value="Subtilisin-like_FN3"/>
</dbReference>
<gene>
    <name evidence="11" type="ORF">PHJA_000671700</name>
</gene>